<keyword evidence="2" id="KW-0732">Signal</keyword>
<name>U6R9I3_9BACT</name>
<dbReference type="PATRIC" id="fig|1121098.3.peg.3248"/>
<dbReference type="Proteomes" id="UP000017831">
    <property type="component" value="Unassembled WGS sequence"/>
</dbReference>
<sequence>MNKKFLSAILFGALMVSSTGTFVSCKDYDDDIDAINKELTDLKSKLSDLESKVNAGGAYVTKIESVDGGFKVSVSDGTSYNLTVASAAPGSKVVIDDKTGEISIDGKATGWFATTGEGEEAVDMTPYVKDGYWYFYDKAAKDFVKSEYKAAGDAYAVVKDGVVTLHMPDESGKMQSIVLPLTANALTAISLPAGLTIGNTVATGAAADAEAISSAKAAKLDWKGPKGAIEKDQFLVGQIGVADLVVSPKNYDLSAQKLTLVDSKGNVAPVKVIATPNTFNSVIVGDRAASENGNWNLTVEMTDEVTADNINKVFKGTGANADKEILYALCVNGIPYTAYDIAIKTKAPETSVAAITFAADKLSYIDAEGTEVKGATDAIELPVGTTTLKYAAANLYDSYITFEGTYKAKAEKLGVKADGMTVTVPQAASGETLVATVHMVNIGGVETTTSNTITLKLAGASIDTPTEISATEYKVMPNADFTKVLPAILIDLGDALSKLDAATIEAVQNANQLSVVEAATQEGFIVASTANVFTSIYYKANAQGKKGEVWDASNDGLESLRFIEIAVATSKSDNKVAEDAKPGKYTLNLVIKDGTTVGNEIAKIAMPVNVTVPAFDDLFAATDAWTEGVYGARIYPSTNDALISMSNAYTAKSGVDANYNKIAYAFDKINNVAVGTVGNAQQVTLDKAVVYKDKALANSELKATASYSILDAMTAYTGSGSETTKLTAIKKAFTVESSKFTVKLQTIFDGGKIVFYKDNAVVTGTVGIDADGKIAGLTISGNKKQGLAINFLSADLAVNSTNVADSYPSADANKLQGYAFGNSNAAAASGKQIKVTWSTGIPTVTVAEGTDGLEFTNSDLSSPTYETTLTATFEDATGIVYTSSIKVEKK</sequence>
<dbReference type="EMBL" id="AQHY01000038">
    <property type="protein sequence ID" value="EOA53125.1"/>
    <property type="molecule type" value="Genomic_DNA"/>
</dbReference>
<dbReference type="PROSITE" id="PS51257">
    <property type="entry name" value="PROKAR_LIPOPROTEIN"/>
    <property type="match status" value="1"/>
</dbReference>
<dbReference type="OrthoDB" id="1099207at2"/>
<organism evidence="3 4">
    <name type="scientific">Phocaeicola massiliensis B84634 = Timone 84634 = DSM 17679 = JCM 13223</name>
    <dbReference type="NCBI Taxonomy" id="1121098"/>
    <lineage>
        <taxon>Bacteria</taxon>
        <taxon>Pseudomonadati</taxon>
        <taxon>Bacteroidota</taxon>
        <taxon>Bacteroidia</taxon>
        <taxon>Bacteroidales</taxon>
        <taxon>Bacteroidaceae</taxon>
        <taxon>Phocaeicola</taxon>
    </lineage>
</organism>
<reference evidence="3 4" key="1">
    <citation type="submission" date="2013-04" db="EMBL/GenBank/DDBJ databases">
        <title>The Genome Sequence of Bacteroides massiliensis DSM 17679.</title>
        <authorList>
            <consortium name="The Broad Institute Genomics Platform"/>
            <person name="Earl A."/>
            <person name="Ward D."/>
            <person name="Feldgarden M."/>
            <person name="Gevers D."/>
            <person name="Martens E."/>
            <person name="Fenner L."/>
            <person name="Roux V."/>
            <person name="Mallet M.N."/>
            <person name="Raoult D."/>
            <person name="Walker B."/>
            <person name="Young S."/>
            <person name="Zeng Q."/>
            <person name="Gargeya S."/>
            <person name="Fitzgerald M."/>
            <person name="Haas B."/>
            <person name="Abouelleil A."/>
            <person name="Allen A.W."/>
            <person name="Alvarado L."/>
            <person name="Arachchi H.M."/>
            <person name="Berlin A.M."/>
            <person name="Chapman S.B."/>
            <person name="Gainer-Dewar J."/>
            <person name="Goldberg J."/>
            <person name="Griggs A."/>
            <person name="Gujja S."/>
            <person name="Hansen M."/>
            <person name="Howarth C."/>
            <person name="Imamovic A."/>
            <person name="Ireland A."/>
            <person name="Larimer J."/>
            <person name="McCowan C."/>
            <person name="Murphy C."/>
            <person name="Pearson M."/>
            <person name="Poon T.W."/>
            <person name="Priest M."/>
            <person name="Roberts A."/>
            <person name="Saif S."/>
            <person name="Shea T."/>
            <person name="Sisk P."/>
            <person name="Sykes S."/>
            <person name="Wortman J."/>
            <person name="Nusbaum C."/>
            <person name="Birren B."/>
        </authorList>
    </citation>
    <scope>NUCLEOTIDE SEQUENCE [LARGE SCALE GENOMIC DNA]</scope>
    <source>
        <strain evidence="4">B84634 / Timone 84634 / DSM 17679 / JCM 13223</strain>
    </source>
</reference>
<accession>U6R9I3</accession>
<evidence type="ECO:0000313" key="4">
    <source>
        <dbReference type="Proteomes" id="UP000017831"/>
    </source>
</evidence>
<feature type="coiled-coil region" evidence="1">
    <location>
        <begin position="25"/>
        <end position="52"/>
    </location>
</feature>
<keyword evidence="4" id="KW-1185">Reference proteome</keyword>
<dbReference type="AlphaFoldDB" id="U6R9I3"/>
<evidence type="ECO:0008006" key="5">
    <source>
        <dbReference type="Google" id="ProtNLM"/>
    </source>
</evidence>
<evidence type="ECO:0000256" key="1">
    <source>
        <dbReference type="SAM" id="Coils"/>
    </source>
</evidence>
<protein>
    <recommendedName>
        <fullName evidence="5">DUF4988 domain-containing protein</fullName>
    </recommendedName>
</protein>
<feature type="chain" id="PRO_5004676357" description="DUF4988 domain-containing protein" evidence="2">
    <location>
        <begin position="24"/>
        <end position="890"/>
    </location>
</feature>
<gene>
    <name evidence="3" type="ORF">HMPREF1534_03199</name>
</gene>
<dbReference type="eggNOG" id="COG1196">
    <property type="taxonomic scope" value="Bacteria"/>
</dbReference>
<evidence type="ECO:0000256" key="2">
    <source>
        <dbReference type="SAM" id="SignalP"/>
    </source>
</evidence>
<keyword evidence="1" id="KW-0175">Coiled coil</keyword>
<feature type="signal peptide" evidence="2">
    <location>
        <begin position="1"/>
        <end position="23"/>
    </location>
</feature>
<comment type="caution">
    <text evidence="3">The sequence shown here is derived from an EMBL/GenBank/DDBJ whole genome shotgun (WGS) entry which is preliminary data.</text>
</comment>
<evidence type="ECO:0000313" key="3">
    <source>
        <dbReference type="EMBL" id="EOA53125.1"/>
    </source>
</evidence>
<dbReference type="RefSeq" id="WP_005943215.1">
    <property type="nucleotide sequence ID" value="NZ_KB890356.1"/>
</dbReference>
<dbReference type="HOGENOM" id="CLU_017485_0_0_10"/>
<proteinExistence type="predicted"/>